<dbReference type="Proteomes" id="UP000049127">
    <property type="component" value="Unassembled WGS sequence"/>
</dbReference>
<dbReference type="InterPro" id="IPR007438">
    <property type="entry name" value="DUF488"/>
</dbReference>
<dbReference type="Pfam" id="PF04343">
    <property type="entry name" value="DUF488"/>
    <property type="match status" value="1"/>
</dbReference>
<dbReference type="PANTHER" id="PTHR39337">
    <property type="entry name" value="BLR5642 PROTEIN"/>
    <property type="match status" value="1"/>
</dbReference>
<reference evidence="1 2" key="1">
    <citation type="submission" date="2015-01" db="EMBL/GenBank/DDBJ databases">
        <authorList>
            <person name="Aslett A.Martin."/>
            <person name="De Silva Nishadi"/>
        </authorList>
    </citation>
    <scope>NUCLEOTIDE SEQUENCE [LARGE SCALE GENOMIC DNA]</scope>
    <source>
        <strain evidence="1 2">R28058</strain>
    </source>
</reference>
<protein>
    <submittedName>
        <fullName evidence="1">Uncharacterized conserved protein</fullName>
    </submittedName>
</protein>
<organism evidence="1 2">
    <name type="scientific">Paraclostridium sordellii</name>
    <name type="common">Clostridium sordellii</name>
    <dbReference type="NCBI Taxonomy" id="1505"/>
    <lineage>
        <taxon>Bacteria</taxon>
        <taxon>Bacillati</taxon>
        <taxon>Bacillota</taxon>
        <taxon>Clostridia</taxon>
        <taxon>Peptostreptococcales</taxon>
        <taxon>Peptostreptococcaceae</taxon>
        <taxon>Paraclostridium</taxon>
    </lineage>
</organism>
<dbReference type="RefSeq" id="WP_055343182.1">
    <property type="nucleotide sequence ID" value="NZ_CDNI01000025.1"/>
</dbReference>
<evidence type="ECO:0000313" key="1">
    <source>
        <dbReference type="EMBL" id="CEQ05401.1"/>
    </source>
</evidence>
<proteinExistence type="predicted"/>
<evidence type="ECO:0000313" key="2">
    <source>
        <dbReference type="Proteomes" id="UP000049127"/>
    </source>
</evidence>
<sequence length="206" mass="24170">MEIFTIGHSNYPYEKFISMIKKYDINCVVDIRETPYSKYNVQYNREAFKESLREDNIAYIYMGNEFGAKRQTKESYNEEGYADFTKVIKEDIFLKGVERLKKGIEMGYKIVLLAAMQDPIRCHRSIMLGRYLNQNGFNIKYILHEGNLGNQNDIEESLLNKYFIDRNQLNIDTLLGISKTRDDMIEEGYILANKDIGYRTEDIGKS</sequence>
<dbReference type="AlphaFoldDB" id="A0A0C7GEB9"/>
<name>A0A0C7GEB9_PARSO</name>
<dbReference type="OrthoDB" id="9789109at2"/>
<dbReference type="PANTHER" id="PTHR39337:SF1">
    <property type="entry name" value="BLR5642 PROTEIN"/>
    <property type="match status" value="1"/>
</dbReference>
<accession>A0A0C7GEB9</accession>
<gene>
    <name evidence="1" type="ORF">R28058_30921</name>
</gene>
<dbReference type="EMBL" id="CEKZ01000025">
    <property type="protein sequence ID" value="CEQ05401.1"/>
    <property type="molecule type" value="Genomic_DNA"/>
</dbReference>